<keyword evidence="2" id="KW-1185">Reference proteome</keyword>
<proteinExistence type="predicted"/>
<dbReference type="EMBL" id="OY660869">
    <property type="protein sequence ID" value="CAJ1057833.1"/>
    <property type="molecule type" value="Genomic_DNA"/>
</dbReference>
<name>A0AAV1FB07_XYRNO</name>
<sequence length="201" mass="21893">MLEASASWGSQLELAVTPQQEEDVLELDCGEDEDGASELLISEDEEEDDIFITPALAAQPAAFAASRDEDMRSIPASPLPSLDMFDVCKRAAAQRAIPWPAIVAKTTRSCYEGKKFPLAKSSAKQLLPVFPELLDEVAHSWRDRPFSSRSPVPGASSLYCKLIESLGLLRMPPMEPLVAARLHPRLSAVSSWSPSLPSKSD</sequence>
<accession>A0AAV1FB07</accession>
<evidence type="ECO:0000313" key="2">
    <source>
        <dbReference type="Proteomes" id="UP001178508"/>
    </source>
</evidence>
<protein>
    <submittedName>
        <fullName evidence="1">Uncharacterized protein LOC115407110</fullName>
    </submittedName>
</protein>
<evidence type="ECO:0000313" key="1">
    <source>
        <dbReference type="EMBL" id="CAJ1057833.1"/>
    </source>
</evidence>
<dbReference type="Proteomes" id="UP001178508">
    <property type="component" value="Chromosome 6"/>
</dbReference>
<dbReference type="AlphaFoldDB" id="A0AAV1FB07"/>
<gene>
    <name evidence="1" type="ORF">XNOV1_A022488</name>
</gene>
<reference evidence="1" key="1">
    <citation type="submission" date="2023-08" db="EMBL/GenBank/DDBJ databases">
        <authorList>
            <person name="Alioto T."/>
            <person name="Alioto T."/>
            <person name="Gomez Garrido J."/>
        </authorList>
    </citation>
    <scope>NUCLEOTIDE SEQUENCE</scope>
</reference>
<organism evidence="1 2">
    <name type="scientific">Xyrichtys novacula</name>
    <name type="common">Pearly razorfish</name>
    <name type="synonym">Hemipteronotus novacula</name>
    <dbReference type="NCBI Taxonomy" id="13765"/>
    <lineage>
        <taxon>Eukaryota</taxon>
        <taxon>Metazoa</taxon>
        <taxon>Chordata</taxon>
        <taxon>Craniata</taxon>
        <taxon>Vertebrata</taxon>
        <taxon>Euteleostomi</taxon>
        <taxon>Actinopterygii</taxon>
        <taxon>Neopterygii</taxon>
        <taxon>Teleostei</taxon>
        <taxon>Neoteleostei</taxon>
        <taxon>Acanthomorphata</taxon>
        <taxon>Eupercaria</taxon>
        <taxon>Labriformes</taxon>
        <taxon>Labridae</taxon>
        <taxon>Xyrichtys</taxon>
    </lineage>
</organism>